<dbReference type="InterPro" id="IPR010262">
    <property type="entry name" value="Arylsulfotransferase_bact"/>
</dbReference>
<proteinExistence type="predicted"/>
<dbReference type="InterPro" id="IPR011047">
    <property type="entry name" value="Quinoprotein_ADH-like_sf"/>
</dbReference>
<dbReference type="Proteomes" id="UP000783287">
    <property type="component" value="Unassembled WGS sequence"/>
</dbReference>
<dbReference type="PANTHER" id="PTHR35340">
    <property type="entry name" value="PQQ ENZYME REPEAT PROTEIN-RELATED"/>
    <property type="match status" value="1"/>
</dbReference>
<dbReference type="Pfam" id="PF05935">
    <property type="entry name" value="Arylsulfotrans"/>
    <property type="match status" value="1"/>
</dbReference>
<sequence length="454" mass="52541">MPKRLKTFLLLLILLLLATTSGYLVYKYEKENPVLFLDKENVADGYTLFSPLYNTNTYLINNEGKLVHKWESDYPPGNSLYLLENGNLLRTALVDQDKFTRGAGGRVELISWDGELLWEFDYNSDQHIQHHDIELLPNGNILILAWDEKSNEEALSKGMSEEYVKEGAIITETIIEVNPETNEIVWKWDTWDHIVQDADSEKPNYGVIEENPRKVNINYYKYSRDIDWNHANSVDYNEEFDQILISVREFNEIWVIDHSTTTEEAMSSDGGQYGFGGDLLYRWGNLEAYNNGEEADRQLFKQHDAEWIAEGLPGAGHVTIFDNGQNNSRQYSRALEISLPVNEEGVYEIEGNKFADAEIIWQYGEEEDDRFYSYFISGTQRLRNGNTLITNGADGIFFEVDSDKNIVWKYANPIDSYSEEREEYVKFVFRADKYPSDYPAFDDKDLSSMGRLSN</sequence>
<name>A0A955L6U1_9BACT</name>
<dbReference type="AlphaFoldDB" id="A0A955L6U1"/>
<dbReference type="PANTHER" id="PTHR35340:SF5">
    <property type="entry name" value="ASST-DOMAIN-CONTAINING PROTEIN"/>
    <property type="match status" value="1"/>
</dbReference>
<evidence type="ECO:0000313" key="2">
    <source>
        <dbReference type="Proteomes" id="UP000783287"/>
    </source>
</evidence>
<organism evidence="1 2">
    <name type="scientific">Candidatus Dojkabacteria bacterium</name>
    <dbReference type="NCBI Taxonomy" id="2099670"/>
    <lineage>
        <taxon>Bacteria</taxon>
        <taxon>Candidatus Dojkabacteria</taxon>
    </lineage>
</organism>
<evidence type="ECO:0000313" key="1">
    <source>
        <dbReference type="EMBL" id="MCA9383718.1"/>
    </source>
</evidence>
<gene>
    <name evidence="1" type="ORF">KC909_05085</name>
</gene>
<comment type="caution">
    <text evidence="1">The sequence shown here is derived from an EMBL/GenBank/DDBJ whole genome shotgun (WGS) entry which is preliminary data.</text>
</comment>
<protein>
    <submittedName>
        <fullName evidence="1">Aryl-sulfate sulfotransferase</fullName>
    </submittedName>
</protein>
<dbReference type="EMBL" id="JAGQLK010000119">
    <property type="protein sequence ID" value="MCA9383718.1"/>
    <property type="molecule type" value="Genomic_DNA"/>
</dbReference>
<dbReference type="InterPro" id="IPR053143">
    <property type="entry name" value="Arylsulfate_ST"/>
</dbReference>
<reference evidence="1" key="2">
    <citation type="journal article" date="2021" name="Microbiome">
        <title>Successional dynamics and alternative stable states in a saline activated sludge microbial community over 9 years.</title>
        <authorList>
            <person name="Wang Y."/>
            <person name="Ye J."/>
            <person name="Ju F."/>
            <person name="Liu L."/>
            <person name="Boyd J.A."/>
            <person name="Deng Y."/>
            <person name="Parks D.H."/>
            <person name="Jiang X."/>
            <person name="Yin X."/>
            <person name="Woodcroft B.J."/>
            <person name="Tyson G.W."/>
            <person name="Hugenholtz P."/>
            <person name="Polz M.F."/>
            <person name="Zhang T."/>
        </authorList>
    </citation>
    <scope>NUCLEOTIDE SEQUENCE</scope>
    <source>
        <strain evidence="1">HKST-UBA14</strain>
    </source>
</reference>
<dbReference type="GO" id="GO:0004062">
    <property type="term" value="F:aryl sulfotransferase activity"/>
    <property type="evidence" value="ECO:0007669"/>
    <property type="project" value="InterPro"/>
</dbReference>
<reference evidence="1" key="1">
    <citation type="submission" date="2020-04" db="EMBL/GenBank/DDBJ databases">
        <authorList>
            <person name="Zhang T."/>
        </authorList>
    </citation>
    <scope>NUCLEOTIDE SEQUENCE</scope>
    <source>
        <strain evidence="1">HKST-UBA14</strain>
    </source>
</reference>
<accession>A0A955L6U1</accession>
<dbReference type="SUPFAM" id="SSF50998">
    <property type="entry name" value="Quinoprotein alcohol dehydrogenase-like"/>
    <property type="match status" value="1"/>
</dbReference>